<evidence type="ECO:0000256" key="3">
    <source>
        <dbReference type="ARBA" id="ARBA00022989"/>
    </source>
</evidence>
<dbReference type="Gene3D" id="1.10.287.950">
    <property type="entry name" value="Methyl-accepting chemotaxis protein"/>
    <property type="match status" value="1"/>
</dbReference>
<evidence type="ECO:0000256" key="2">
    <source>
        <dbReference type="ARBA" id="ARBA00022692"/>
    </source>
</evidence>
<dbReference type="InterPro" id="IPR017501">
    <property type="entry name" value="Phage_infect_YhgE_C"/>
</dbReference>
<dbReference type="PANTHER" id="PTHR43077">
    <property type="entry name" value="TRANSPORT PERMEASE YVFS-RELATED"/>
    <property type="match status" value="1"/>
</dbReference>
<dbReference type="EMBL" id="NGJS01000023">
    <property type="protein sequence ID" value="RST96742.1"/>
    <property type="molecule type" value="Genomic_DNA"/>
</dbReference>
<dbReference type="RefSeq" id="WP_125984758.1">
    <property type="nucleotide sequence ID" value="NZ_NGJS01000023.1"/>
</dbReference>
<evidence type="ECO:0000313" key="7">
    <source>
        <dbReference type="EMBL" id="RST96742.1"/>
    </source>
</evidence>
<dbReference type="InterPro" id="IPR051328">
    <property type="entry name" value="T7SS_ABC-Transporter"/>
</dbReference>
<keyword evidence="4 5" id="KW-0472">Membrane</keyword>
<dbReference type="NCBIfam" id="TIGR03061">
    <property type="entry name" value="pip_yhgE_Nterm"/>
    <property type="match status" value="1"/>
</dbReference>
<dbReference type="NCBIfam" id="TIGR03057">
    <property type="entry name" value="xxxLxxG_by_4"/>
    <property type="match status" value="4"/>
</dbReference>
<feature type="transmembrane region" description="Helical" evidence="5">
    <location>
        <begin position="761"/>
        <end position="782"/>
    </location>
</feature>
<sequence length="804" mass="85970">MNMVKQEFINIFKNKILLISVIAITFIPILYASVFDKSVWDPYGMAKDLPVAVVNEDKPTELMGQKVDVGNQVVNQLKSNKDLKWEFVSADEAEKGMKDLYYYMIVTIPKDFSKNATTLIDKKPEKMQITYTTNDSLNYIGREIAEIGATTLESQVRNNVTQSYVTALNEVGKKAVQGIDEASNGASQLAKGTDQLQSGLKQYTGGVTQAADGSVQLKDGIGQLAGNIGPLSSGVTQLNDGAAQLSSGLGMINNKVQPMSGKVNELSAGLTELSTGSKELEQALGNIEGNISESSQQIIAGNLAQINADLESILTDSSKLQDVSLDASEISQNLNKISDSLNTIGSTLVVDSTALQAKVTDSINQLEGVDDAVKNQVIKDINSDIIGFENEQNKKIENFTGTLAGDINNAQASVEGLSSQAQALSELSASVAGSATNLQSGVDEIGAGTQQIMGMLNISPSNHVGTIAAGLDQMSSNVSRLSQELPMALSGVNELATGSSQLSGGLNDMYGQMPALSSGVSQLNDGTVQLNSGLNELNQNSPQLLSGVSQLDTGSNQLSSALGEATNLGAKANLQEKNIDMFADPTSLKNAKYSTVENYGQALAPYIMSLALFVGCLVFNFVFPIRRVSILGQSSKDWWLSKLAIGFVVSTAMAAIEATVMLLVGLQVEYKGKFYLMAFVTVWAYMFMVMFFAMSFDNPGRFIMMILLVLQLGGAGGTFPLPLQNSFFNAIHPFLPMSYSVYGFREAISSGIGAPMFNKSVTVLLCVFVGFVILLGIAMNILQKRNLSNVSELDDNQKLQALEK</sequence>
<gene>
    <name evidence="7" type="ORF">CBF37_10800</name>
</gene>
<dbReference type="Proteomes" id="UP000287857">
    <property type="component" value="Unassembled WGS sequence"/>
</dbReference>
<dbReference type="PANTHER" id="PTHR43077:SF5">
    <property type="entry name" value="PHAGE INFECTION PROTEIN"/>
    <property type="match status" value="1"/>
</dbReference>
<reference evidence="7 8" key="1">
    <citation type="submission" date="2017-05" db="EMBL/GenBank/DDBJ databases">
        <title>Vagococcus spp. assemblies.</title>
        <authorList>
            <person name="Gulvik C.A."/>
        </authorList>
    </citation>
    <scope>NUCLEOTIDE SEQUENCE [LARGE SCALE GENOMIC DNA]</scope>
    <source>
        <strain evidence="7 8">SS1995</strain>
    </source>
</reference>
<dbReference type="OrthoDB" id="9811483at2"/>
<evidence type="ECO:0000259" key="6">
    <source>
        <dbReference type="Pfam" id="PF12698"/>
    </source>
</evidence>
<keyword evidence="8" id="KW-1185">Reference proteome</keyword>
<name>A0A429ZSP0_9ENTE</name>
<dbReference type="InterPro" id="IPR017500">
    <property type="entry name" value="Phage_infect_YhgE_N"/>
</dbReference>
<keyword evidence="2 5" id="KW-0812">Transmembrane</keyword>
<keyword evidence="3 5" id="KW-1133">Transmembrane helix</keyword>
<dbReference type="InterPro" id="IPR013525">
    <property type="entry name" value="ABC2_TM"/>
</dbReference>
<feature type="domain" description="ABC-2 type transporter transmembrane" evidence="6">
    <location>
        <begin position="17"/>
        <end position="163"/>
    </location>
</feature>
<evidence type="ECO:0000256" key="1">
    <source>
        <dbReference type="ARBA" id="ARBA00004141"/>
    </source>
</evidence>
<organism evidence="7 8">
    <name type="scientific">Vagococcus vulneris</name>
    <dbReference type="NCBI Taxonomy" id="1977869"/>
    <lineage>
        <taxon>Bacteria</taxon>
        <taxon>Bacillati</taxon>
        <taxon>Bacillota</taxon>
        <taxon>Bacilli</taxon>
        <taxon>Lactobacillales</taxon>
        <taxon>Enterococcaceae</taxon>
        <taxon>Vagococcus</taxon>
    </lineage>
</organism>
<dbReference type="NCBIfam" id="TIGR03062">
    <property type="entry name" value="pip_yhgE_Cterm"/>
    <property type="match status" value="1"/>
</dbReference>
<evidence type="ECO:0000313" key="8">
    <source>
        <dbReference type="Proteomes" id="UP000287857"/>
    </source>
</evidence>
<evidence type="ECO:0000256" key="5">
    <source>
        <dbReference type="SAM" id="Phobius"/>
    </source>
</evidence>
<comment type="caution">
    <text evidence="7">The sequence shown here is derived from an EMBL/GenBank/DDBJ whole genome shotgun (WGS) entry which is preliminary data.</text>
</comment>
<feature type="transmembrane region" description="Helical" evidence="5">
    <location>
        <begin position="603"/>
        <end position="623"/>
    </location>
</feature>
<dbReference type="GO" id="GO:0140359">
    <property type="term" value="F:ABC-type transporter activity"/>
    <property type="evidence" value="ECO:0007669"/>
    <property type="project" value="InterPro"/>
</dbReference>
<dbReference type="Gene3D" id="3.40.1710.10">
    <property type="entry name" value="abc type-2 transporter like domain"/>
    <property type="match status" value="1"/>
</dbReference>
<comment type="subcellular location">
    <subcellularLocation>
        <location evidence="1">Membrane</location>
        <topology evidence="1">Multi-pass membrane protein</topology>
    </subcellularLocation>
</comment>
<protein>
    <submittedName>
        <fullName evidence="7">YhgE/Pip domain-containing protein</fullName>
    </submittedName>
</protein>
<accession>A0A429ZSP0</accession>
<dbReference type="AlphaFoldDB" id="A0A429ZSP0"/>
<feature type="transmembrane region" description="Helical" evidence="5">
    <location>
        <begin position="674"/>
        <end position="695"/>
    </location>
</feature>
<proteinExistence type="predicted"/>
<evidence type="ECO:0000256" key="4">
    <source>
        <dbReference type="ARBA" id="ARBA00023136"/>
    </source>
</evidence>
<dbReference type="InterPro" id="IPR023908">
    <property type="entry name" value="xxxLxxG_rpt"/>
</dbReference>
<feature type="transmembrane region" description="Helical" evidence="5">
    <location>
        <begin position="702"/>
        <end position="723"/>
    </location>
</feature>
<feature type="transmembrane region" description="Helical" evidence="5">
    <location>
        <begin position="643"/>
        <end position="668"/>
    </location>
</feature>
<dbReference type="Pfam" id="PF12698">
    <property type="entry name" value="ABC2_membrane_3"/>
    <property type="match status" value="1"/>
</dbReference>
<dbReference type="GO" id="GO:0016020">
    <property type="term" value="C:membrane"/>
    <property type="evidence" value="ECO:0007669"/>
    <property type="project" value="UniProtKB-SubCell"/>
</dbReference>